<organism evidence="1 2">
    <name type="scientific">Lymnaea stagnalis</name>
    <name type="common">Great pond snail</name>
    <name type="synonym">Helix stagnalis</name>
    <dbReference type="NCBI Taxonomy" id="6523"/>
    <lineage>
        <taxon>Eukaryota</taxon>
        <taxon>Metazoa</taxon>
        <taxon>Spiralia</taxon>
        <taxon>Lophotrochozoa</taxon>
        <taxon>Mollusca</taxon>
        <taxon>Gastropoda</taxon>
        <taxon>Heterobranchia</taxon>
        <taxon>Euthyneura</taxon>
        <taxon>Panpulmonata</taxon>
        <taxon>Hygrophila</taxon>
        <taxon>Lymnaeoidea</taxon>
        <taxon>Lymnaeidae</taxon>
        <taxon>Lymnaea</taxon>
    </lineage>
</organism>
<dbReference type="EMBL" id="CAXITT010000118">
    <property type="protein sequence ID" value="CAL1532522.1"/>
    <property type="molecule type" value="Genomic_DNA"/>
</dbReference>
<dbReference type="PANTHER" id="PTHR16234:SF5">
    <property type="entry name" value="AFG2-INTERACTING RIBOSOME MATURATION FACTOR"/>
    <property type="match status" value="1"/>
</dbReference>
<name>A0AAV2HEZ5_LYMST</name>
<reference evidence="1 2" key="1">
    <citation type="submission" date="2024-04" db="EMBL/GenBank/DDBJ databases">
        <authorList>
            <consortium name="Genoscope - CEA"/>
            <person name="William W."/>
        </authorList>
    </citation>
    <scope>NUCLEOTIDE SEQUENCE [LARGE SCALE GENOMIC DNA]</scope>
</reference>
<proteinExistence type="predicted"/>
<evidence type="ECO:0000313" key="2">
    <source>
        <dbReference type="Proteomes" id="UP001497497"/>
    </source>
</evidence>
<evidence type="ECO:0000313" key="1">
    <source>
        <dbReference type="EMBL" id="CAL1532522.1"/>
    </source>
</evidence>
<dbReference type="AlphaFoldDB" id="A0AAV2HEZ5"/>
<dbReference type="InterPro" id="IPR029159">
    <property type="entry name" value="CA109-like"/>
</dbReference>
<dbReference type="GO" id="GO:0005737">
    <property type="term" value="C:cytoplasm"/>
    <property type="evidence" value="ECO:0007669"/>
    <property type="project" value="TreeGrafter"/>
</dbReference>
<protein>
    <submittedName>
        <fullName evidence="1">Uncharacterized protein</fullName>
    </submittedName>
</protein>
<dbReference type="GO" id="GO:0005634">
    <property type="term" value="C:nucleus"/>
    <property type="evidence" value="ECO:0007669"/>
    <property type="project" value="TreeGrafter"/>
</dbReference>
<dbReference type="Pfam" id="PF15011">
    <property type="entry name" value="CA109-like"/>
    <property type="match status" value="1"/>
</dbReference>
<comment type="caution">
    <text evidence="1">The sequence shown here is derived from an EMBL/GenBank/DDBJ whole genome shotgun (WGS) entry which is preliminary data.</text>
</comment>
<dbReference type="PANTHER" id="PTHR16234">
    <property type="entry name" value="SIMILAR TO HYPOTHETICAL PROTEIN FLJ20508"/>
    <property type="match status" value="1"/>
</dbReference>
<dbReference type="Proteomes" id="UP001497497">
    <property type="component" value="Unassembled WGS sequence"/>
</dbReference>
<sequence>MFKLEMDNAPPSDNKSTLALKRLLHKYFKKLIAGLPLLETAEINSRKQVSSLANFLELYESLTKLDTRGMTLVSVFPDVQAKMMVKLSAEVDAKVDGLNDLILIFKEQHDLAYKTRTDAFNLCKSNKNSLSPELMMTGQPTVPPVSSMLFHLDEVERHLREIYWSRKFYLENILDKEVVNSENLVTLWSEDIATLLNTIKDCEEQTRFFLEEKI</sequence>
<gene>
    <name evidence="1" type="ORF">GSLYS_00006569001</name>
</gene>
<accession>A0AAV2HEZ5</accession>
<keyword evidence="2" id="KW-1185">Reference proteome</keyword>